<dbReference type="AlphaFoldDB" id="A0A8B6GSU2"/>
<evidence type="ECO:0000259" key="12">
    <source>
        <dbReference type="PROSITE" id="PS50803"/>
    </source>
</evidence>
<evidence type="ECO:0000313" key="13">
    <source>
        <dbReference type="EMBL" id="VDI68527.1"/>
    </source>
</evidence>
<accession>A0A8B6GSU2</accession>
<dbReference type="OrthoDB" id="6159439at2759"/>
<evidence type="ECO:0000256" key="5">
    <source>
        <dbReference type="ARBA" id="ARBA00023155"/>
    </source>
</evidence>
<dbReference type="SMART" id="SM00389">
    <property type="entry name" value="HOX"/>
    <property type="match status" value="1"/>
</dbReference>
<dbReference type="Proteomes" id="UP000596742">
    <property type="component" value="Unassembled WGS sequence"/>
</dbReference>
<dbReference type="CDD" id="cd00086">
    <property type="entry name" value="homeodomain"/>
    <property type="match status" value="1"/>
</dbReference>
<evidence type="ECO:0000256" key="3">
    <source>
        <dbReference type="ARBA" id="ARBA00023015"/>
    </source>
</evidence>
<reference evidence="13" key="1">
    <citation type="submission" date="2018-11" db="EMBL/GenBank/DDBJ databases">
        <authorList>
            <person name="Alioto T."/>
            <person name="Alioto T."/>
        </authorList>
    </citation>
    <scope>NUCLEOTIDE SEQUENCE</scope>
</reference>
<evidence type="ECO:0000256" key="9">
    <source>
        <dbReference type="RuleBase" id="RU000682"/>
    </source>
</evidence>
<dbReference type="Pfam" id="PF03826">
    <property type="entry name" value="OAR"/>
    <property type="match status" value="1"/>
</dbReference>
<comment type="similarity">
    <text evidence="2">Belongs to the paired homeobox family. Bicoid subfamily.</text>
</comment>
<keyword evidence="14" id="KW-1185">Reference proteome</keyword>
<comment type="subcellular location">
    <subcellularLocation>
        <location evidence="1 8 9">Nucleus</location>
    </subcellularLocation>
</comment>
<keyword evidence="5 8" id="KW-0371">Homeobox</keyword>
<dbReference type="Gene3D" id="1.10.10.60">
    <property type="entry name" value="Homeodomain-like"/>
    <property type="match status" value="1"/>
</dbReference>
<evidence type="ECO:0000256" key="1">
    <source>
        <dbReference type="ARBA" id="ARBA00004123"/>
    </source>
</evidence>
<organism evidence="13 14">
    <name type="scientific">Mytilus galloprovincialis</name>
    <name type="common">Mediterranean mussel</name>
    <dbReference type="NCBI Taxonomy" id="29158"/>
    <lineage>
        <taxon>Eukaryota</taxon>
        <taxon>Metazoa</taxon>
        <taxon>Spiralia</taxon>
        <taxon>Lophotrochozoa</taxon>
        <taxon>Mollusca</taxon>
        <taxon>Bivalvia</taxon>
        <taxon>Autobranchia</taxon>
        <taxon>Pteriomorphia</taxon>
        <taxon>Mytilida</taxon>
        <taxon>Mytiloidea</taxon>
        <taxon>Mytilidae</taxon>
        <taxon>Mytilinae</taxon>
        <taxon>Mytilus</taxon>
    </lineage>
</organism>
<dbReference type="FunFam" id="1.10.10.60:FF:000071">
    <property type="entry name" value="Retinal homeobox gene 2"/>
    <property type="match status" value="1"/>
</dbReference>
<dbReference type="PANTHER" id="PTHR46271:SF4">
    <property type="entry name" value="HOMEOBOX PROTEIN, PUTATIVE-RELATED"/>
    <property type="match status" value="1"/>
</dbReference>
<keyword evidence="4 8" id="KW-0238">DNA-binding</keyword>
<dbReference type="EMBL" id="UYJE01008924">
    <property type="protein sequence ID" value="VDI68527.1"/>
    <property type="molecule type" value="Genomic_DNA"/>
</dbReference>
<dbReference type="InterPro" id="IPR009057">
    <property type="entry name" value="Homeodomain-like_sf"/>
</dbReference>
<feature type="domain" description="Homeobox" evidence="11">
    <location>
        <begin position="91"/>
        <end position="151"/>
    </location>
</feature>
<feature type="region of interest" description="Disordered" evidence="10">
    <location>
        <begin position="70"/>
        <end position="99"/>
    </location>
</feature>
<dbReference type="InterPro" id="IPR043562">
    <property type="entry name" value="RAX/RAX2"/>
</dbReference>
<keyword evidence="6" id="KW-0804">Transcription</keyword>
<feature type="DNA-binding region" description="Homeobox" evidence="8">
    <location>
        <begin position="93"/>
        <end position="152"/>
    </location>
</feature>
<evidence type="ECO:0000256" key="8">
    <source>
        <dbReference type="PROSITE-ProRule" id="PRU00108"/>
    </source>
</evidence>
<dbReference type="GO" id="GO:0000978">
    <property type="term" value="F:RNA polymerase II cis-regulatory region sequence-specific DNA binding"/>
    <property type="evidence" value="ECO:0007669"/>
    <property type="project" value="TreeGrafter"/>
</dbReference>
<dbReference type="SUPFAM" id="SSF46689">
    <property type="entry name" value="Homeodomain-like"/>
    <property type="match status" value="1"/>
</dbReference>
<proteinExistence type="inferred from homology"/>
<feature type="domain" description="OAR" evidence="12">
    <location>
        <begin position="254"/>
        <end position="267"/>
    </location>
</feature>
<evidence type="ECO:0000256" key="4">
    <source>
        <dbReference type="ARBA" id="ARBA00023125"/>
    </source>
</evidence>
<keyword evidence="7 8" id="KW-0539">Nucleus</keyword>
<gene>
    <name evidence="13" type="ORF">MGAL_10B093988</name>
</gene>
<dbReference type="PROSITE" id="PS50803">
    <property type="entry name" value="OAR"/>
    <property type="match status" value="1"/>
</dbReference>
<evidence type="ECO:0000256" key="7">
    <source>
        <dbReference type="ARBA" id="ARBA00023242"/>
    </source>
</evidence>
<dbReference type="InterPro" id="IPR017970">
    <property type="entry name" value="Homeobox_CS"/>
</dbReference>
<dbReference type="GO" id="GO:0005634">
    <property type="term" value="C:nucleus"/>
    <property type="evidence" value="ECO:0007669"/>
    <property type="project" value="UniProtKB-SubCell"/>
</dbReference>
<comment type="caution">
    <text evidence="13">The sequence shown here is derived from an EMBL/GenBank/DDBJ whole genome shotgun (WGS) entry which is preliminary data.</text>
</comment>
<protein>
    <submittedName>
        <fullName evidence="13">Retina and anterior neural fold homeobox protein</fullName>
    </submittedName>
</protein>
<sequence length="274" mass="31355">MHQMVATNGGFHSINALLGIREDNFLGQNCAENTSHHLQFQRHQEKLHQQKIQMKRDAFKNLKFQEKISKLRKDQDRSDDDKSDDSSDPRKKSRRNRTTFTTYQLHELERAFEKSHYPDVYSREELALKINLPEVRVQVWFQNRRAKWRRQEKLESSSLKINDNFPLSSLSSKTSCSFGSSLPLDPWMTAPILNSGNPSMTSLATPTSIAGGGISSYAPFIASSIFNTTNSNLHSYQNGLNGIAKVSDMDPRNSSIVSLRMKAKEHADNFDRKY</sequence>
<name>A0A8B6GSU2_MYTGA</name>
<dbReference type="InterPro" id="IPR003654">
    <property type="entry name" value="OAR_dom"/>
</dbReference>
<evidence type="ECO:0000256" key="2">
    <source>
        <dbReference type="ARBA" id="ARBA00006503"/>
    </source>
</evidence>
<keyword evidence="3" id="KW-0805">Transcription regulation</keyword>
<dbReference type="PANTHER" id="PTHR46271">
    <property type="entry name" value="HOMEOBOX PROTEIN, PUTATIVE-RELATED"/>
    <property type="match status" value="1"/>
</dbReference>
<dbReference type="PROSITE" id="PS50071">
    <property type="entry name" value="HOMEOBOX_2"/>
    <property type="match status" value="1"/>
</dbReference>
<evidence type="ECO:0000313" key="14">
    <source>
        <dbReference type="Proteomes" id="UP000596742"/>
    </source>
</evidence>
<dbReference type="GO" id="GO:0045944">
    <property type="term" value="P:positive regulation of transcription by RNA polymerase II"/>
    <property type="evidence" value="ECO:0007669"/>
    <property type="project" value="InterPro"/>
</dbReference>
<dbReference type="GO" id="GO:0000981">
    <property type="term" value="F:DNA-binding transcription factor activity, RNA polymerase II-specific"/>
    <property type="evidence" value="ECO:0007669"/>
    <property type="project" value="InterPro"/>
</dbReference>
<dbReference type="PROSITE" id="PS00027">
    <property type="entry name" value="HOMEOBOX_1"/>
    <property type="match status" value="1"/>
</dbReference>
<feature type="compositionally biased region" description="Basic and acidic residues" evidence="10">
    <location>
        <begin position="70"/>
        <end position="90"/>
    </location>
</feature>
<evidence type="ECO:0000259" key="11">
    <source>
        <dbReference type="PROSITE" id="PS50071"/>
    </source>
</evidence>
<dbReference type="InterPro" id="IPR001356">
    <property type="entry name" value="HD"/>
</dbReference>
<evidence type="ECO:0000256" key="10">
    <source>
        <dbReference type="SAM" id="MobiDB-lite"/>
    </source>
</evidence>
<dbReference type="Pfam" id="PF00046">
    <property type="entry name" value="Homeodomain"/>
    <property type="match status" value="1"/>
</dbReference>
<evidence type="ECO:0000256" key="6">
    <source>
        <dbReference type="ARBA" id="ARBA00023163"/>
    </source>
</evidence>